<keyword evidence="6" id="KW-0460">Magnesium</keyword>
<dbReference type="GO" id="GO:0016787">
    <property type="term" value="F:hydrolase activity"/>
    <property type="evidence" value="ECO:0007669"/>
    <property type="project" value="UniProtKB-KW"/>
</dbReference>
<dbReference type="InterPro" id="IPR006549">
    <property type="entry name" value="HAD-SF_hydro_IIIA"/>
</dbReference>
<dbReference type="PANTHER" id="PTHR21485">
    <property type="entry name" value="HAD SUPERFAMILY MEMBERS CMAS AND KDSC"/>
    <property type="match status" value="1"/>
</dbReference>
<protein>
    <submittedName>
        <fullName evidence="7">HAD-IIIA family hydrolase</fullName>
    </submittedName>
</protein>
<dbReference type="SFLD" id="SFLDG01136">
    <property type="entry name" value="C1.6:_Phosphoserine_Phosphatas"/>
    <property type="match status" value="1"/>
</dbReference>
<keyword evidence="5 7" id="KW-0378">Hydrolase</keyword>
<evidence type="ECO:0000256" key="4">
    <source>
        <dbReference type="ARBA" id="ARBA00022723"/>
    </source>
</evidence>
<organism evidence="7 8">
    <name type="scientific">Umezakia ovalisporum FSS-43</name>
    <dbReference type="NCBI Taxonomy" id="2740520"/>
    <lineage>
        <taxon>Bacteria</taxon>
        <taxon>Bacillati</taxon>
        <taxon>Cyanobacteriota</taxon>
        <taxon>Cyanophyceae</taxon>
        <taxon>Nostocales</taxon>
        <taxon>Nodulariaceae</taxon>
        <taxon>Umezakia</taxon>
    </lineage>
</organism>
<dbReference type="InterPro" id="IPR010023">
    <property type="entry name" value="KdsC_fam"/>
</dbReference>
<dbReference type="CDD" id="cd01630">
    <property type="entry name" value="HAD_KDO-like"/>
    <property type="match status" value="1"/>
</dbReference>
<dbReference type="Proteomes" id="UP001159371">
    <property type="component" value="Unassembled WGS sequence"/>
</dbReference>
<sequence>MNHISPLELQQRLAQIKLLALDVDGVLTDGGLYYTETGEELKKFNVKDGMGLKLIMQAGIQVAIITNSTSPTVLHRAKKLGISHVFLGAEDKLSVLENLCQQLHINLEQVAYIGDDINDLPVLKAVGCPLTVADAIPENLSVAIYVTKKLGGCGAVREVCDRFIFY</sequence>
<comment type="subunit">
    <text evidence="3">Homotetramer.</text>
</comment>
<dbReference type="RefSeq" id="WP_280657354.1">
    <property type="nucleotide sequence ID" value="NZ_JANQDO010000090.1"/>
</dbReference>
<comment type="similarity">
    <text evidence="2">Belongs to the KdsC family.</text>
</comment>
<comment type="caution">
    <text evidence="7">The sequence shown here is derived from an EMBL/GenBank/DDBJ whole genome shotgun (WGS) entry which is preliminary data.</text>
</comment>
<dbReference type="PANTHER" id="PTHR21485:SF3">
    <property type="entry name" value="N-ACYLNEURAMINATE CYTIDYLYLTRANSFERASE"/>
    <property type="match status" value="1"/>
</dbReference>
<evidence type="ECO:0000256" key="3">
    <source>
        <dbReference type="ARBA" id="ARBA00011881"/>
    </source>
</evidence>
<reference evidence="7 8" key="1">
    <citation type="journal article" date="2023" name="J. Phycol.">
        <title>Chrysosporum ovalisporum is synonymous with the true-branching cyanobacterium Umezakia natans (Nostocales/Aphanizomenonaceae).</title>
        <authorList>
            <person name="McGregor G.B."/>
            <person name="Sendall B.C."/>
            <person name="Niiyama Y."/>
            <person name="Tuji A."/>
            <person name="Willis A."/>
        </authorList>
    </citation>
    <scope>NUCLEOTIDE SEQUENCE [LARGE SCALE GENOMIC DNA]</scope>
    <source>
        <strain evidence="7 8">FSS-43</strain>
    </source>
</reference>
<dbReference type="SFLD" id="SFLDG01138">
    <property type="entry name" value="C1.6.2:_Deoxy-d-mannose-octulo"/>
    <property type="match status" value="1"/>
</dbReference>
<evidence type="ECO:0000256" key="2">
    <source>
        <dbReference type="ARBA" id="ARBA00005893"/>
    </source>
</evidence>
<gene>
    <name evidence="7" type="ORF">NWP19_15035</name>
</gene>
<dbReference type="InterPro" id="IPR023214">
    <property type="entry name" value="HAD_sf"/>
</dbReference>
<evidence type="ECO:0000256" key="6">
    <source>
        <dbReference type="ARBA" id="ARBA00022842"/>
    </source>
</evidence>
<dbReference type="Pfam" id="PF00702">
    <property type="entry name" value="Hydrolase"/>
    <property type="match status" value="1"/>
</dbReference>
<comment type="cofactor">
    <cofactor evidence="1">
        <name>Mg(2+)</name>
        <dbReference type="ChEBI" id="CHEBI:18420"/>
    </cofactor>
</comment>
<evidence type="ECO:0000313" key="8">
    <source>
        <dbReference type="Proteomes" id="UP001159371"/>
    </source>
</evidence>
<evidence type="ECO:0000256" key="5">
    <source>
        <dbReference type="ARBA" id="ARBA00022801"/>
    </source>
</evidence>
<name>A0ABT6K6U7_9CYAN</name>
<accession>A0ABT6K6U7</accession>
<dbReference type="SUPFAM" id="SSF56784">
    <property type="entry name" value="HAD-like"/>
    <property type="match status" value="1"/>
</dbReference>
<proteinExistence type="inferred from homology"/>
<dbReference type="SFLD" id="SFLDS00003">
    <property type="entry name" value="Haloacid_Dehalogenase"/>
    <property type="match status" value="1"/>
</dbReference>
<dbReference type="NCBIfam" id="TIGR01662">
    <property type="entry name" value="HAD-SF-IIIA"/>
    <property type="match status" value="1"/>
</dbReference>
<keyword evidence="8" id="KW-1185">Reference proteome</keyword>
<dbReference type="PIRSF" id="PIRSF006118">
    <property type="entry name" value="KDO8-P_Ptase"/>
    <property type="match status" value="1"/>
</dbReference>
<evidence type="ECO:0000313" key="7">
    <source>
        <dbReference type="EMBL" id="MDH6058052.1"/>
    </source>
</evidence>
<evidence type="ECO:0000256" key="1">
    <source>
        <dbReference type="ARBA" id="ARBA00001946"/>
    </source>
</evidence>
<dbReference type="NCBIfam" id="TIGR01670">
    <property type="entry name" value="KdsC-phosphatas"/>
    <property type="match status" value="1"/>
</dbReference>
<dbReference type="InterPro" id="IPR050793">
    <property type="entry name" value="CMP-NeuNAc_synthase"/>
</dbReference>
<dbReference type="Gene3D" id="3.40.50.1000">
    <property type="entry name" value="HAD superfamily/HAD-like"/>
    <property type="match status" value="1"/>
</dbReference>
<dbReference type="InterPro" id="IPR036412">
    <property type="entry name" value="HAD-like_sf"/>
</dbReference>
<keyword evidence="4" id="KW-0479">Metal-binding</keyword>
<dbReference type="EMBL" id="JANQDO010000090">
    <property type="protein sequence ID" value="MDH6058052.1"/>
    <property type="molecule type" value="Genomic_DNA"/>
</dbReference>